<accession>A0A267DN64</accession>
<feature type="region of interest" description="Disordered" evidence="1">
    <location>
        <begin position="1"/>
        <end position="36"/>
    </location>
</feature>
<dbReference type="Proteomes" id="UP000215902">
    <property type="component" value="Unassembled WGS sequence"/>
</dbReference>
<dbReference type="PANTHER" id="PTHR35845">
    <property type="entry name" value="SPERMATOGENESIS-ASSOCIATED SERINE-RICH PROTEIN 1"/>
    <property type="match status" value="1"/>
</dbReference>
<name>A0A267DN64_9PLAT</name>
<proteinExistence type="predicted"/>
<evidence type="ECO:0000313" key="2">
    <source>
        <dbReference type="EMBL" id="PAA50740.1"/>
    </source>
</evidence>
<dbReference type="InterPro" id="IPR029165">
    <property type="entry name" value="SASRP1"/>
</dbReference>
<comment type="caution">
    <text evidence="2">The sequence shown here is derived from an EMBL/GenBank/DDBJ whole genome shotgun (WGS) entry which is preliminary data.</text>
</comment>
<dbReference type="OrthoDB" id="186791at2759"/>
<feature type="compositionally biased region" description="Low complexity" evidence="1">
    <location>
        <begin position="249"/>
        <end position="264"/>
    </location>
</feature>
<feature type="non-terminal residue" evidence="2">
    <location>
        <position position="1"/>
    </location>
</feature>
<dbReference type="EMBL" id="NIVC01003574">
    <property type="protein sequence ID" value="PAA50740.1"/>
    <property type="molecule type" value="Genomic_DNA"/>
</dbReference>
<protein>
    <submittedName>
        <fullName evidence="2">Uncharacterized protein</fullName>
    </submittedName>
</protein>
<organism evidence="2 3">
    <name type="scientific">Macrostomum lignano</name>
    <dbReference type="NCBI Taxonomy" id="282301"/>
    <lineage>
        <taxon>Eukaryota</taxon>
        <taxon>Metazoa</taxon>
        <taxon>Spiralia</taxon>
        <taxon>Lophotrochozoa</taxon>
        <taxon>Platyhelminthes</taxon>
        <taxon>Rhabditophora</taxon>
        <taxon>Macrostomorpha</taxon>
        <taxon>Macrostomida</taxon>
        <taxon>Macrostomidae</taxon>
        <taxon>Macrostomum</taxon>
    </lineage>
</organism>
<dbReference type="AlphaFoldDB" id="A0A267DN64"/>
<sequence length="278" mass="31404">IKMLHATTEVGKPGYTEREKRHFPEQHNNKSGPAESHAMRRRRFLHHGHCTVDDTAWKPHAMAVEPAYTDCGPDWKSSLRYIPSPRDERRKNEELWPEKSSHLRTFPGSNGCSAMEWSYYTNGYPTGKKCFFGSEKQHKRSEYSCDHVDFDATMGCKRKESEIDRRNGFDSAAHGDNVYQAAEYAPDFFKHGSTVPAVNFGGNGTRKAETFIPLFPLEKPLGPDYSVKARVRRVREDELEVAALERWRPATPLGQQQQQAAPGGKEAGGAHGKRLTAS</sequence>
<reference evidence="2 3" key="1">
    <citation type="submission" date="2017-06" db="EMBL/GenBank/DDBJ databases">
        <title>A platform for efficient transgenesis in Macrostomum lignano, a flatworm model organism for stem cell research.</title>
        <authorList>
            <person name="Berezikov E."/>
        </authorList>
    </citation>
    <scope>NUCLEOTIDE SEQUENCE [LARGE SCALE GENOMIC DNA]</scope>
    <source>
        <strain evidence="2">DV1</strain>
        <tissue evidence="2">Whole organism</tissue>
    </source>
</reference>
<keyword evidence="3" id="KW-1185">Reference proteome</keyword>
<evidence type="ECO:0000256" key="1">
    <source>
        <dbReference type="SAM" id="MobiDB-lite"/>
    </source>
</evidence>
<dbReference type="STRING" id="282301.A0A267DN64"/>
<dbReference type="PANTHER" id="PTHR35845:SF1">
    <property type="entry name" value="SPERMATOGENESIS-ASSOCIATED SERINE-RICH PROTEIN 1"/>
    <property type="match status" value="1"/>
</dbReference>
<evidence type="ECO:0000313" key="3">
    <source>
        <dbReference type="Proteomes" id="UP000215902"/>
    </source>
</evidence>
<feature type="compositionally biased region" description="Basic and acidic residues" evidence="1">
    <location>
        <begin position="15"/>
        <end position="28"/>
    </location>
</feature>
<dbReference type="Pfam" id="PF15160">
    <property type="entry name" value="SASRP1"/>
    <property type="match status" value="1"/>
</dbReference>
<gene>
    <name evidence="2" type="ORF">BOX15_Mlig009874g2</name>
</gene>
<feature type="region of interest" description="Disordered" evidence="1">
    <location>
        <begin position="246"/>
        <end position="278"/>
    </location>
</feature>